<gene>
    <name evidence="11" type="primary">yjjW</name>
    <name evidence="11" type="ORF">C9I99_25165</name>
</gene>
<dbReference type="InterPro" id="IPR012839">
    <property type="entry name" value="Organic_radical_activase"/>
</dbReference>
<accession>A0A2T3ILV7</accession>
<sequence>MSKRRATATVSKILTFSCVDGPGNRLVIFLQGCNYQCKNCHNPHTIGVCNDCGDCVAPCPSNALSMQKGNVTWQAELCTQCDRCLEVCPNQSNPKTQQMGVEDILQLVRKHQLFLSGITISGGEATLQLPFIVELFNAIKADSGLQHLTCMVDSNGSLSVTGWEKLLPVLDGAMIDLKAWQEETHLWLTGRSHHRVIQSIKLLSRHDKLEEVRLLHIPGITDFEHEIDAISHYLISLPERTVIRLNAFQHHGVTGQALKWEPCNGGQIKAFAEQLTTRGLSVLYREPLG</sequence>
<dbReference type="SUPFAM" id="SSF102114">
    <property type="entry name" value="Radical SAM enzymes"/>
    <property type="match status" value="1"/>
</dbReference>
<dbReference type="PANTHER" id="PTHR30352:SF13">
    <property type="entry name" value="GLYCYL-RADICAL ENZYME ACTIVATING ENZYME YJJW-RELATED"/>
    <property type="match status" value="1"/>
</dbReference>
<dbReference type="Pfam" id="PF04055">
    <property type="entry name" value="Radical_SAM"/>
    <property type="match status" value="1"/>
</dbReference>
<evidence type="ECO:0000256" key="2">
    <source>
        <dbReference type="ARBA" id="ARBA00009777"/>
    </source>
</evidence>
<dbReference type="Gene3D" id="3.30.70.20">
    <property type="match status" value="1"/>
</dbReference>
<organism evidence="11 12">
    <name type="scientific">Photobacterium lutimaris</name>
    <dbReference type="NCBI Taxonomy" id="388278"/>
    <lineage>
        <taxon>Bacteria</taxon>
        <taxon>Pseudomonadati</taxon>
        <taxon>Pseudomonadota</taxon>
        <taxon>Gammaproteobacteria</taxon>
        <taxon>Vibrionales</taxon>
        <taxon>Vibrionaceae</taxon>
        <taxon>Photobacterium</taxon>
    </lineage>
</organism>
<evidence type="ECO:0000256" key="3">
    <source>
        <dbReference type="ARBA" id="ARBA00022485"/>
    </source>
</evidence>
<dbReference type="PANTHER" id="PTHR30352">
    <property type="entry name" value="PYRUVATE FORMATE-LYASE-ACTIVATING ENZYME"/>
    <property type="match status" value="1"/>
</dbReference>
<dbReference type="PROSITE" id="PS00198">
    <property type="entry name" value="4FE4S_FER_1"/>
    <property type="match status" value="2"/>
</dbReference>
<evidence type="ECO:0000256" key="7">
    <source>
        <dbReference type="ARBA" id="ARBA00023004"/>
    </source>
</evidence>
<name>A0A2T3ILV7_9GAMM</name>
<evidence type="ECO:0000259" key="10">
    <source>
        <dbReference type="PROSITE" id="PS51918"/>
    </source>
</evidence>
<comment type="cofactor">
    <cofactor evidence="1">
        <name>[4Fe-4S] cluster</name>
        <dbReference type="ChEBI" id="CHEBI:49883"/>
    </cofactor>
</comment>
<dbReference type="PIRSF" id="PIRSF000371">
    <property type="entry name" value="PFL_act_enz"/>
    <property type="match status" value="1"/>
</dbReference>
<keyword evidence="6" id="KW-0560">Oxidoreductase</keyword>
<comment type="caution">
    <text evidence="11">The sequence shown here is derived from an EMBL/GenBank/DDBJ whole genome shotgun (WGS) entry which is preliminary data.</text>
</comment>
<comment type="similarity">
    <text evidence="2">Belongs to the organic radical-activating enzymes family.</text>
</comment>
<evidence type="ECO:0000313" key="12">
    <source>
        <dbReference type="Proteomes" id="UP000241222"/>
    </source>
</evidence>
<dbReference type="PROSITE" id="PS01087">
    <property type="entry name" value="RADICAL_ACTIVATING"/>
    <property type="match status" value="1"/>
</dbReference>
<reference evidence="11 12" key="1">
    <citation type="submission" date="2018-03" db="EMBL/GenBank/DDBJ databases">
        <title>Whole genome sequencing of Histamine producing bacteria.</title>
        <authorList>
            <person name="Butler K."/>
        </authorList>
    </citation>
    <scope>NUCLEOTIDE SEQUENCE [LARGE SCALE GENOMIC DNA]</scope>
    <source>
        <strain evidence="11 12">JCM 13586</strain>
    </source>
</reference>
<dbReference type="SFLD" id="SFLDG01066">
    <property type="entry name" value="organic_radical-activating_enz"/>
    <property type="match status" value="1"/>
</dbReference>
<dbReference type="PROSITE" id="PS51918">
    <property type="entry name" value="RADICAL_SAM"/>
    <property type="match status" value="1"/>
</dbReference>
<dbReference type="AlphaFoldDB" id="A0A2T3ILV7"/>
<feature type="domain" description="4Fe-4S ferredoxin-type" evidence="9">
    <location>
        <begin position="49"/>
        <end position="68"/>
    </location>
</feature>
<dbReference type="GO" id="GO:0016491">
    <property type="term" value="F:oxidoreductase activity"/>
    <property type="evidence" value="ECO:0007669"/>
    <property type="project" value="UniProtKB-KW"/>
</dbReference>
<evidence type="ECO:0000256" key="5">
    <source>
        <dbReference type="ARBA" id="ARBA00022723"/>
    </source>
</evidence>
<dbReference type="CDD" id="cd01335">
    <property type="entry name" value="Radical_SAM"/>
    <property type="match status" value="1"/>
</dbReference>
<dbReference type="NCBIfam" id="TIGR04041">
    <property type="entry name" value="activase_YjjW"/>
    <property type="match status" value="1"/>
</dbReference>
<dbReference type="Proteomes" id="UP000241222">
    <property type="component" value="Unassembled WGS sequence"/>
</dbReference>
<evidence type="ECO:0000313" key="11">
    <source>
        <dbReference type="EMBL" id="PSU29316.1"/>
    </source>
</evidence>
<feature type="domain" description="4Fe-4S ferredoxin-type" evidence="9">
    <location>
        <begin position="69"/>
        <end position="98"/>
    </location>
</feature>
<keyword evidence="4" id="KW-0949">S-adenosyl-L-methionine</keyword>
<evidence type="ECO:0000256" key="1">
    <source>
        <dbReference type="ARBA" id="ARBA00001966"/>
    </source>
</evidence>
<dbReference type="InterPro" id="IPR040074">
    <property type="entry name" value="BssD/PflA/YjjW"/>
</dbReference>
<protein>
    <submittedName>
        <fullName evidence="11">YjjW family glycine radical enzyme activase</fullName>
    </submittedName>
</protein>
<dbReference type="GO" id="GO:0046872">
    <property type="term" value="F:metal ion binding"/>
    <property type="evidence" value="ECO:0007669"/>
    <property type="project" value="UniProtKB-KW"/>
</dbReference>
<evidence type="ECO:0000259" key="9">
    <source>
        <dbReference type="PROSITE" id="PS51379"/>
    </source>
</evidence>
<feature type="domain" description="Radical SAM core" evidence="10">
    <location>
        <begin position="19"/>
        <end position="285"/>
    </location>
</feature>
<evidence type="ECO:0000256" key="6">
    <source>
        <dbReference type="ARBA" id="ARBA00023002"/>
    </source>
</evidence>
<dbReference type="InterPro" id="IPR017900">
    <property type="entry name" value="4Fe4S_Fe_S_CS"/>
</dbReference>
<keyword evidence="3" id="KW-0004">4Fe-4S</keyword>
<dbReference type="OrthoDB" id="9782387at2"/>
<dbReference type="InterPro" id="IPR013785">
    <property type="entry name" value="Aldolase_TIM"/>
</dbReference>
<dbReference type="InterPro" id="IPR023912">
    <property type="entry name" value="YjjW_bact"/>
</dbReference>
<dbReference type="InterPro" id="IPR058240">
    <property type="entry name" value="rSAM_sf"/>
</dbReference>
<dbReference type="InterPro" id="IPR034457">
    <property type="entry name" value="Organic_radical-activating"/>
</dbReference>
<proteinExistence type="inferred from homology"/>
<dbReference type="PROSITE" id="PS51379">
    <property type="entry name" value="4FE4S_FER_2"/>
    <property type="match status" value="2"/>
</dbReference>
<dbReference type="InterPro" id="IPR001989">
    <property type="entry name" value="Radical_activat_CS"/>
</dbReference>
<dbReference type="SFLD" id="SFLDF00392">
    <property type="entry name" value="YjjI_activase"/>
    <property type="match status" value="1"/>
</dbReference>
<dbReference type="GO" id="GO:0051539">
    <property type="term" value="F:4 iron, 4 sulfur cluster binding"/>
    <property type="evidence" value="ECO:0007669"/>
    <property type="project" value="UniProtKB-KW"/>
</dbReference>
<evidence type="ECO:0000256" key="8">
    <source>
        <dbReference type="ARBA" id="ARBA00023014"/>
    </source>
</evidence>
<dbReference type="InterPro" id="IPR017896">
    <property type="entry name" value="4Fe4S_Fe-S-bd"/>
</dbReference>
<evidence type="ECO:0000256" key="4">
    <source>
        <dbReference type="ARBA" id="ARBA00022691"/>
    </source>
</evidence>
<dbReference type="SFLD" id="SFLDG01118">
    <property type="entry name" value="activating_enzymes__group_2"/>
    <property type="match status" value="1"/>
</dbReference>
<dbReference type="SUPFAM" id="SSF54862">
    <property type="entry name" value="4Fe-4S ferredoxins"/>
    <property type="match status" value="1"/>
</dbReference>
<dbReference type="InterPro" id="IPR007197">
    <property type="entry name" value="rSAM"/>
</dbReference>
<keyword evidence="8" id="KW-0411">Iron-sulfur</keyword>
<keyword evidence="7" id="KW-0408">Iron</keyword>
<keyword evidence="5" id="KW-0479">Metal-binding</keyword>
<dbReference type="SFLD" id="SFLDS00029">
    <property type="entry name" value="Radical_SAM"/>
    <property type="match status" value="1"/>
</dbReference>
<dbReference type="EMBL" id="PYMH01000020">
    <property type="protein sequence ID" value="PSU29316.1"/>
    <property type="molecule type" value="Genomic_DNA"/>
</dbReference>
<dbReference type="RefSeq" id="WP_107351588.1">
    <property type="nucleotide sequence ID" value="NZ_PYMH01000020.1"/>
</dbReference>
<keyword evidence="12" id="KW-1185">Reference proteome</keyword>
<dbReference type="Gene3D" id="3.20.20.70">
    <property type="entry name" value="Aldolase class I"/>
    <property type="match status" value="1"/>
</dbReference>